<accession>A0A1U7LNK4</accession>
<sequence length="149" mass="16733">MRTAWRAIPSTYNKHRYRMRSSLDELYSIQSPSKYQQEAINIIAKLAAAEGCSIALAKTKLLDALRPLGYSAKQLTKGLKVIPWSKPNDASLILHTAKIFKSTPELSTPLLEHQTVREQSASVATNHYANVVRHSGNEKQQEQVFTPPF</sequence>
<dbReference type="EMBL" id="LXFE01000919">
    <property type="protein sequence ID" value="OLL24235.1"/>
    <property type="molecule type" value="Genomic_DNA"/>
</dbReference>
<proteinExistence type="predicted"/>
<dbReference type="AlphaFoldDB" id="A0A1U7LNK4"/>
<gene>
    <name evidence="1" type="ORF">NEOLI_004922</name>
</gene>
<protein>
    <submittedName>
        <fullName evidence="1">Uncharacterized protein</fullName>
    </submittedName>
</protein>
<comment type="caution">
    <text evidence="1">The sequence shown here is derived from an EMBL/GenBank/DDBJ whole genome shotgun (WGS) entry which is preliminary data.</text>
</comment>
<evidence type="ECO:0000313" key="1">
    <source>
        <dbReference type="EMBL" id="OLL24235.1"/>
    </source>
</evidence>
<keyword evidence="2" id="KW-1185">Reference proteome</keyword>
<evidence type="ECO:0000313" key="2">
    <source>
        <dbReference type="Proteomes" id="UP000186594"/>
    </source>
</evidence>
<organism evidence="1 2">
    <name type="scientific">Neolecta irregularis (strain DAH-3)</name>
    <dbReference type="NCBI Taxonomy" id="1198029"/>
    <lineage>
        <taxon>Eukaryota</taxon>
        <taxon>Fungi</taxon>
        <taxon>Dikarya</taxon>
        <taxon>Ascomycota</taxon>
        <taxon>Taphrinomycotina</taxon>
        <taxon>Neolectales</taxon>
        <taxon>Neolectaceae</taxon>
        <taxon>Neolecta</taxon>
    </lineage>
</organism>
<dbReference type="Proteomes" id="UP000186594">
    <property type="component" value="Unassembled WGS sequence"/>
</dbReference>
<reference evidence="1 2" key="1">
    <citation type="submission" date="2016-04" db="EMBL/GenBank/DDBJ databases">
        <title>Evolutionary innovation and constraint leading to complex multicellularity in the Ascomycota.</title>
        <authorList>
            <person name="Cisse O."/>
            <person name="Nguyen A."/>
            <person name="Hewitt D.A."/>
            <person name="Jedd G."/>
            <person name="Stajich J.E."/>
        </authorList>
    </citation>
    <scope>NUCLEOTIDE SEQUENCE [LARGE SCALE GENOMIC DNA]</scope>
    <source>
        <strain evidence="1 2">DAH-3</strain>
    </source>
</reference>
<name>A0A1U7LNK4_NEOID</name>